<accession>A0A2K9LQ04</accession>
<gene>
    <name evidence="1" type="ORF">Kalk_18685</name>
</gene>
<keyword evidence="2" id="KW-1185">Reference proteome</keyword>
<protein>
    <submittedName>
        <fullName evidence="1">Uncharacterized protein</fullName>
    </submittedName>
</protein>
<dbReference type="Proteomes" id="UP000235116">
    <property type="component" value="Chromosome"/>
</dbReference>
<dbReference type="EMBL" id="CP022684">
    <property type="protein sequence ID" value="AUM14327.1"/>
    <property type="molecule type" value="Genomic_DNA"/>
</dbReference>
<reference evidence="2" key="1">
    <citation type="submission" date="2017-08" db="EMBL/GenBank/DDBJ databases">
        <title>Direct submision.</title>
        <authorList>
            <person name="Kim S.-J."/>
            <person name="Rhee S.-K."/>
        </authorList>
    </citation>
    <scope>NUCLEOTIDE SEQUENCE [LARGE SCALE GENOMIC DNA]</scope>
    <source>
        <strain evidence="2">GI5</strain>
    </source>
</reference>
<evidence type="ECO:0000313" key="1">
    <source>
        <dbReference type="EMBL" id="AUM14327.1"/>
    </source>
</evidence>
<dbReference type="RefSeq" id="WP_101895701.1">
    <property type="nucleotide sequence ID" value="NZ_CP022684.1"/>
</dbReference>
<dbReference type="AlphaFoldDB" id="A0A2K9LQ04"/>
<dbReference type="OrthoDB" id="5767693at2"/>
<evidence type="ECO:0000313" key="2">
    <source>
        <dbReference type="Proteomes" id="UP000235116"/>
    </source>
</evidence>
<dbReference type="KEGG" id="kak:Kalk_18685"/>
<name>A0A2K9LQ04_9GAMM</name>
<sequence length="172" mass="19723">MQLIDTQNLSDDLRPLGKIDYTHNPGEFFLLFAGKDVLSILIKYPSKPMLVKGVSYDTDEPGYNLDQFELPISALPWLIDTIENKFWKKASEGGLSGDVLHVDSEIEGEELRIRFSPNCGDEGIQGFTLKNYSRKGRYVDWMEVQLPYTLLREDGMLDLLKDISKRYQEKAL</sequence>
<organism evidence="1 2">
    <name type="scientific">Ketobacter alkanivorans</name>
    <dbReference type="NCBI Taxonomy" id="1917421"/>
    <lineage>
        <taxon>Bacteria</taxon>
        <taxon>Pseudomonadati</taxon>
        <taxon>Pseudomonadota</taxon>
        <taxon>Gammaproteobacteria</taxon>
        <taxon>Pseudomonadales</taxon>
        <taxon>Ketobacteraceae</taxon>
        <taxon>Ketobacter</taxon>
    </lineage>
</organism>
<proteinExistence type="predicted"/>